<dbReference type="RefSeq" id="WP_213498768.1">
    <property type="nucleotide sequence ID" value="NZ_CP074694.1"/>
</dbReference>
<feature type="transmembrane region" description="Helical" evidence="1">
    <location>
        <begin position="54"/>
        <end position="77"/>
    </location>
</feature>
<dbReference type="PANTHER" id="PTHR23028">
    <property type="entry name" value="ACETYLTRANSFERASE"/>
    <property type="match status" value="1"/>
</dbReference>
<dbReference type="GO" id="GO:0016747">
    <property type="term" value="F:acyltransferase activity, transferring groups other than amino-acyl groups"/>
    <property type="evidence" value="ECO:0007669"/>
    <property type="project" value="InterPro"/>
</dbReference>
<gene>
    <name evidence="3" type="ORF">KIH39_07715</name>
</gene>
<keyword evidence="3" id="KW-0012">Acyltransferase</keyword>
<keyword evidence="4" id="KW-1185">Reference proteome</keyword>
<sequence>MKNSSQESLNSESSRIAALDNLRAFAIIWVILLHCEQGCLPKDSNSTVQNFVRAGGFGVDLFFVLSGFLISSILIKGHLKSGKIQIAKFWYRRWMRTLPAYYVTLFVVMLGDAFYESKVPWSNRWSYFLFLQTSVNDFGDVRFAWSWSLCVEELFYFALPITTSLSLLFTFNIKLAIRCISLAAIGISFVGRALSESSGGHLPGYAVPYCRLDGLACGMVISTLPKFQNKFWSFAMILTALVILGASVWAVTPTGFKIHQYFPVSIAFSLILYSVMLNDSWRNIRIPGAYSVAAISYSLYLIHPIVIVLLLKLTPNVDWMFRLLFLVILLALLATALRCFVELPFLFYRDKKSIGEIGHKAIVSDQIPVKL</sequence>
<evidence type="ECO:0000313" key="3">
    <source>
        <dbReference type="EMBL" id="QVL33785.1"/>
    </source>
</evidence>
<name>A0A8E6BBA4_9BACT</name>
<dbReference type="GO" id="GO:0016020">
    <property type="term" value="C:membrane"/>
    <property type="evidence" value="ECO:0007669"/>
    <property type="project" value="TreeGrafter"/>
</dbReference>
<keyword evidence="1" id="KW-0812">Transmembrane</keyword>
<dbReference type="InterPro" id="IPR002656">
    <property type="entry name" value="Acyl_transf_3_dom"/>
</dbReference>
<dbReference type="Pfam" id="PF01757">
    <property type="entry name" value="Acyl_transf_3"/>
    <property type="match status" value="1"/>
</dbReference>
<protein>
    <submittedName>
        <fullName evidence="3">Acyltransferase</fullName>
    </submittedName>
</protein>
<feature type="transmembrane region" description="Helical" evidence="1">
    <location>
        <begin position="289"/>
        <end position="313"/>
    </location>
</feature>
<proteinExistence type="predicted"/>
<accession>A0A8E6BBA4</accession>
<feature type="transmembrane region" description="Helical" evidence="1">
    <location>
        <begin position="258"/>
        <end position="277"/>
    </location>
</feature>
<evidence type="ECO:0000259" key="2">
    <source>
        <dbReference type="Pfam" id="PF01757"/>
    </source>
</evidence>
<feature type="transmembrane region" description="Helical" evidence="1">
    <location>
        <begin position="98"/>
        <end position="115"/>
    </location>
</feature>
<evidence type="ECO:0000313" key="4">
    <source>
        <dbReference type="Proteomes" id="UP000676194"/>
    </source>
</evidence>
<dbReference type="EMBL" id="CP074694">
    <property type="protein sequence ID" value="QVL33785.1"/>
    <property type="molecule type" value="Genomic_DNA"/>
</dbReference>
<feature type="domain" description="Acyltransferase 3" evidence="2">
    <location>
        <begin position="17"/>
        <end position="335"/>
    </location>
</feature>
<dbReference type="KEGG" id="tsph:KIH39_07715"/>
<keyword evidence="1" id="KW-0472">Membrane</keyword>
<keyword evidence="1" id="KW-1133">Transmembrane helix</keyword>
<organism evidence="3 4">
    <name type="scientific">Telmatocola sphagniphila</name>
    <dbReference type="NCBI Taxonomy" id="1123043"/>
    <lineage>
        <taxon>Bacteria</taxon>
        <taxon>Pseudomonadati</taxon>
        <taxon>Planctomycetota</taxon>
        <taxon>Planctomycetia</taxon>
        <taxon>Gemmatales</taxon>
        <taxon>Gemmataceae</taxon>
    </lineage>
</organism>
<dbReference type="GO" id="GO:0000271">
    <property type="term" value="P:polysaccharide biosynthetic process"/>
    <property type="evidence" value="ECO:0007669"/>
    <property type="project" value="TreeGrafter"/>
</dbReference>
<evidence type="ECO:0000256" key="1">
    <source>
        <dbReference type="SAM" id="Phobius"/>
    </source>
</evidence>
<dbReference type="Proteomes" id="UP000676194">
    <property type="component" value="Chromosome"/>
</dbReference>
<feature type="transmembrane region" description="Helical" evidence="1">
    <location>
        <begin position="144"/>
        <end position="168"/>
    </location>
</feature>
<keyword evidence="3" id="KW-0808">Transferase</keyword>
<dbReference type="PANTHER" id="PTHR23028:SF53">
    <property type="entry name" value="ACYL_TRANSF_3 DOMAIN-CONTAINING PROTEIN"/>
    <property type="match status" value="1"/>
</dbReference>
<feature type="transmembrane region" description="Helical" evidence="1">
    <location>
        <begin position="319"/>
        <end position="341"/>
    </location>
</feature>
<feature type="transmembrane region" description="Helical" evidence="1">
    <location>
        <begin position="231"/>
        <end position="252"/>
    </location>
</feature>
<dbReference type="AlphaFoldDB" id="A0A8E6BBA4"/>
<reference evidence="3" key="1">
    <citation type="submission" date="2021-05" db="EMBL/GenBank/DDBJ databases">
        <title>Complete genome sequence of the cellulolytic planctomycete Telmatocola sphagniphila SP2T and characterization of the first cellulase from planctomycetes.</title>
        <authorList>
            <person name="Rakitin A.L."/>
            <person name="Beletsky A.V."/>
            <person name="Naumoff D.G."/>
            <person name="Kulichevskaya I.S."/>
            <person name="Mardanov A.V."/>
            <person name="Ravin N.V."/>
            <person name="Dedysh S.N."/>
        </authorList>
    </citation>
    <scope>NUCLEOTIDE SEQUENCE</scope>
    <source>
        <strain evidence="3">SP2T</strain>
    </source>
</reference>
<dbReference type="InterPro" id="IPR050879">
    <property type="entry name" value="Acyltransferase_3"/>
</dbReference>
<feature type="transmembrane region" description="Helical" evidence="1">
    <location>
        <begin position="16"/>
        <end position="34"/>
    </location>
</feature>